<accession>A0A3S4GQY7</accession>
<keyword evidence="3" id="KW-0238">DNA-binding</keyword>
<dbReference type="PANTHER" id="PTHR30537:SF74">
    <property type="entry name" value="HTH-TYPE TRANSCRIPTIONAL REGULATOR TRPI"/>
    <property type="match status" value="1"/>
</dbReference>
<name>A0A3S4GQY7_9RHOB</name>
<organism evidence="6 7">
    <name type="scientific">Paracoccus haematequi</name>
    <dbReference type="NCBI Taxonomy" id="2491866"/>
    <lineage>
        <taxon>Bacteria</taxon>
        <taxon>Pseudomonadati</taxon>
        <taxon>Pseudomonadota</taxon>
        <taxon>Alphaproteobacteria</taxon>
        <taxon>Rhodobacterales</taxon>
        <taxon>Paracoccaceae</taxon>
        <taxon>Paracoccus</taxon>
    </lineage>
</organism>
<evidence type="ECO:0000256" key="4">
    <source>
        <dbReference type="ARBA" id="ARBA00023163"/>
    </source>
</evidence>
<reference evidence="6 7" key="1">
    <citation type="submission" date="2018-12" db="EMBL/GenBank/DDBJ databases">
        <authorList>
            <person name="Criscuolo A."/>
        </authorList>
    </citation>
    <scope>NUCLEOTIDE SEQUENCE [LARGE SCALE GENOMIC DNA]</scope>
    <source>
        <strain evidence="6">ACIP1116241</strain>
    </source>
</reference>
<dbReference type="Pfam" id="PF00126">
    <property type="entry name" value="HTH_1"/>
    <property type="match status" value="1"/>
</dbReference>
<dbReference type="EMBL" id="UZWE01000029">
    <property type="protein sequence ID" value="VDS08776.1"/>
    <property type="molecule type" value="Genomic_DNA"/>
</dbReference>
<dbReference type="GO" id="GO:0003700">
    <property type="term" value="F:DNA-binding transcription factor activity"/>
    <property type="evidence" value="ECO:0007669"/>
    <property type="project" value="InterPro"/>
</dbReference>
<dbReference type="InterPro" id="IPR036390">
    <property type="entry name" value="WH_DNA-bd_sf"/>
</dbReference>
<dbReference type="PROSITE" id="PS50931">
    <property type="entry name" value="HTH_LYSR"/>
    <property type="match status" value="1"/>
</dbReference>
<sequence length="299" mass="33014">MNALFAFEAAGRLRNFSRAAEELNVTPAAVSRMMQRLEVHIGSTLFRRSGNGVTLTEDGQRLFESTSRAMNLIDDTLTEIEARSRDADVVTISVSTAFTTHWLMPHMPQFKAAFPSVDLRFQLITGPLTGPVNDVDLGMRFVSGPVAGHRVFPIMPEVLLPVRARSYPVADAPHEGTIIRLSAGQPPGVGDPLDAERATTLMFSDYAIVVQAALLGQGVCWGWLNVISHWLREGQLVAERQSPCHVTDRECCIIQRNRHTDRAVVDAVREWLIAQMQDDYRAILARYPDLGIPPLSASG</sequence>
<dbReference type="PANTHER" id="PTHR30537">
    <property type="entry name" value="HTH-TYPE TRANSCRIPTIONAL REGULATOR"/>
    <property type="match status" value="1"/>
</dbReference>
<keyword evidence="7" id="KW-1185">Reference proteome</keyword>
<feature type="domain" description="HTH lysR-type" evidence="5">
    <location>
        <begin position="1"/>
        <end position="56"/>
    </location>
</feature>
<dbReference type="InterPro" id="IPR058163">
    <property type="entry name" value="LysR-type_TF_proteobact-type"/>
</dbReference>
<protein>
    <submittedName>
        <fullName evidence="6">Glycine cleavage system transcriptional activator</fullName>
    </submittedName>
</protein>
<dbReference type="Gene3D" id="1.10.10.10">
    <property type="entry name" value="Winged helix-like DNA-binding domain superfamily/Winged helix DNA-binding domain"/>
    <property type="match status" value="1"/>
</dbReference>
<evidence type="ECO:0000256" key="3">
    <source>
        <dbReference type="ARBA" id="ARBA00023125"/>
    </source>
</evidence>
<proteinExistence type="inferred from homology"/>
<evidence type="ECO:0000256" key="1">
    <source>
        <dbReference type="ARBA" id="ARBA00009437"/>
    </source>
</evidence>
<dbReference type="InterPro" id="IPR000847">
    <property type="entry name" value="LysR_HTH_N"/>
</dbReference>
<keyword evidence="4" id="KW-0804">Transcription</keyword>
<dbReference type="GO" id="GO:0006351">
    <property type="term" value="P:DNA-templated transcription"/>
    <property type="evidence" value="ECO:0007669"/>
    <property type="project" value="TreeGrafter"/>
</dbReference>
<dbReference type="Pfam" id="PF03466">
    <property type="entry name" value="LysR_substrate"/>
    <property type="match status" value="1"/>
</dbReference>
<evidence type="ECO:0000256" key="2">
    <source>
        <dbReference type="ARBA" id="ARBA00023015"/>
    </source>
</evidence>
<keyword evidence="2" id="KW-0805">Transcription regulation</keyword>
<dbReference type="AlphaFoldDB" id="A0A3S4GQY7"/>
<dbReference type="GO" id="GO:0043565">
    <property type="term" value="F:sequence-specific DNA binding"/>
    <property type="evidence" value="ECO:0007669"/>
    <property type="project" value="TreeGrafter"/>
</dbReference>
<dbReference type="Gene3D" id="3.40.190.10">
    <property type="entry name" value="Periplasmic binding protein-like II"/>
    <property type="match status" value="2"/>
</dbReference>
<dbReference type="SUPFAM" id="SSF46785">
    <property type="entry name" value="Winged helix' DNA-binding domain"/>
    <property type="match status" value="1"/>
</dbReference>
<gene>
    <name evidence="6" type="primary">gcvA_4</name>
    <name evidence="6" type="ORF">PARHAE_01960</name>
</gene>
<dbReference type="InterPro" id="IPR036388">
    <property type="entry name" value="WH-like_DNA-bd_sf"/>
</dbReference>
<comment type="similarity">
    <text evidence="1">Belongs to the LysR transcriptional regulatory family.</text>
</comment>
<dbReference type="PRINTS" id="PR00039">
    <property type="entry name" value="HTHLYSR"/>
</dbReference>
<dbReference type="Proteomes" id="UP000270743">
    <property type="component" value="Unassembled WGS sequence"/>
</dbReference>
<evidence type="ECO:0000313" key="6">
    <source>
        <dbReference type="EMBL" id="VDS08776.1"/>
    </source>
</evidence>
<evidence type="ECO:0000259" key="5">
    <source>
        <dbReference type="PROSITE" id="PS50931"/>
    </source>
</evidence>
<dbReference type="InterPro" id="IPR005119">
    <property type="entry name" value="LysR_subst-bd"/>
</dbReference>
<evidence type="ECO:0000313" key="7">
    <source>
        <dbReference type="Proteomes" id="UP000270743"/>
    </source>
</evidence>
<dbReference type="SUPFAM" id="SSF53850">
    <property type="entry name" value="Periplasmic binding protein-like II"/>
    <property type="match status" value="1"/>
</dbReference>